<keyword evidence="5 10" id="KW-0552">Olfaction</keyword>
<keyword evidence="3 10" id="KW-0716">Sensory transduction</keyword>
<evidence type="ECO:0000256" key="10">
    <source>
        <dbReference type="RuleBase" id="RU351113"/>
    </source>
</evidence>
<feature type="transmembrane region" description="Helical" evidence="10">
    <location>
        <begin position="74"/>
        <end position="94"/>
    </location>
</feature>
<dbReference type="EMBL" id="MF975454">
    <property type="protein sequence ID" value="AUF73030.1"/>
    <property type="molecule type" value="mRNA"/>
</dbReference>
<reference evidence="11" key="1">
    <citation type="journal article" date="2017" name="Sci. Rep.">
        <title>Antennal transcriptome analysis and expression profiles of olfactory genes in Anoplophora chinensis.</title>
        <authorList>
            <person name="Wang J."/>
            <person name="Hu P."/>
            <person name="Gao P."/>
            <person name="Tao J."/>
            <person name="Luo Y."/>
        </authorList>
    </citation>
    <scope>NUCLEOTIDE SEQUENCE</scope>
</reference>
<feature type="transmembrane region" description="Helical" evidence="10">
    <location>
        <begin position="123"/>
        <end position="144"/>
    </location>
</feature>
<dbReference type="InterPro" id="IPR004117">
    <property type="entry name" value="7tm6_olfct_rcpt"/>
</dbReference>
<comment type="subcellular location">
    <subcellularLocation>
        <location evidence="1 10">Cell membrane</location>
        <topology evidence="1 10">Multi-pass membrane protein</topology>
    </subcellularLocation>
</comment>
<dbReference type="GO" id="GO:0007165">
    <property type="term" value="P:signal transduction"/>
    <property type="evidence" value="ECO:0007669"/>
    <property type="project" value="UniProtKB-KW"/>
</dbReference>
<comment type="caution">
    <text evidence="10">Lacks conserved residue(s) required for the propagation of feature annotation.</text>
</comment>
<accession>A0A2H4ZB90</accession>
<organism evidence="11">
    <name type="scientific">Anoplophora chinensis</name>
    <name type="common">Citrus longhorn beetle</name>
    <dbReference type="NCBI Taxonomy" id="217632"/>
    <lineage>
        <taxon>Eukaryota</taxon>
        <taxon>Metazoa</taxon>
        <taxon>Ecdysozoa</taxon>
        <taxon>Arthropoda</taxon>
        <taxon>Hexapoda</taxon>
        <taxon>Insecta</taxon>
        <taxon>Pterygota</taxon>
        <taxon>Neoptera</taxon>
        <taxon>Endopterygota</taxon>
        <taxon>Coleoptera</taxon>
        <taxon>Polyphaga</taxon>
        <taxon>Cucujiformia</taxon>
        <taxon>Chrysomeloidea</taxon>
        <taxon>Cerambycidae</taxon>
        <taxon>Lamiinae</taxon>
        <taxon>Lamiini</taxon>
        <taxon>Anoplophora</taxon>
    </lineage>
</organism>
<dbReference type="GO" id="GO:0004984">
    <property type="term" value="F:olfactory receptor activity"/>
    <property type="evidence" value="ECO:0007669"/>
    <property type="project" value="InterPro"/>
</dbReference>
<feature type="transmembrane region" description="Helical" evidence="10">
    <location>
        <begin position="291"/>
        <end position="308"/>
    </location>
</feature>
<dbReference type="PANTHER" id="PTHR21137">
    <property type="entry name" value="ODORANT RECEPTOR"/>
    <property type="match status" value="1"/>
</dbReference>
<proteinExistence type="evidence at transcript level"/>
<keyword evidence="9 10" id="KW-0807">Transducer</keyword>
<dbReference type="Pfam" id="PF02949">
    <property type="entry name" value="7tm_6"/>
    <property type="match status" value="1"/>
</dbReference>
<evidence type="ECO:0000313" key="11">
    <source>
        <dbReference type="EMBL" id="AUF73030.1"/>
    </source>
</evidence>
<dbReference type="PANTHER" id="PTHR21137:SF35">
    <property type="entry name" value="ODORANT RECEPTOR 19A-RELATED"/>
    <property type="match status" value="1"/>
</dbReference>
<keyword evidence="7 10" id="KW-0472">Membrane</keyword>
<evidence type="ECO:0000256" key="5">
    <source>
        <dbReference type="ARBA" id="ARBA00022725"/>
    </source>
</evidence>
<evidence type="ECO:0000256" key="2">
    <source>
        <dbReference type="ARBA" id="ARBA00022475"/>
    </source>
</evidence>
<keyword evidence="6 10" id="KW-1133">Transmembrane helix</keyword>
<evidence type="ECO:0000256" key="6">
    <source>
        <dbReference type="ARBA" id="ARBA00022989"/>
    </source>
</evidence>
<keyword evidence="2" id="KW-1003">Cell membrane</keyword>
<comment type="similarity">
    <text evidence="10">Belongs to the insect chemoreceptor superfamily. Heteromeric odorant receptor channel (TC 1.A.69) family.</text>
</comment>
<dbReference type="GO" id="GO:0005886">
    <property type="term" value="C:plasma membrane"/>
    <property type="evidence" value="ECO:0007669"/>
    <property type="project" value="UniProtKB-SubCell"/>
</dbReference>
<feature type="transmembrane region" description="Helical" evidence="10">
    <location>
        <begin position="180"/>
        <end position="209"/>
    </location>
</feature>
<protein>
    <recommendedName>
        <fullName evidence="10">Odorant receptor</fullName>
    </recommendedName>
</protein>
<sequence>MYEITTERSFYSSLKILTHTYVIPKVKEGPQLFRFRFIFIMLRLASITTFVIMPCLHLIVTLRAKTGVDVSEDFSTMFGTFGCNVVTISFLLLYDKWSQFFIDLENCNRFGIPADIGALRKKLNLYSVLYALYTVFGVVTYGMIATADTSHCKKFNEEHGLNEICGTFTPLVLPFDGNPIFVRSLIFAIQVFLAMTTLSAPAVVCFMLYEGVETLIAYITLLKKNFINVFETSSEAERKDKLRFCVYFHDNMLSLCQRLSTLGKYSAGFLCMTCAVVFGCIGNLILKSKPVAGICYFLGYIAALFLLCHGGQRILDETLSVAGALYDSKWYDGDVQIMRDICFILARAQIPATLGALPLGVMNYPLFLMIMKTSYSYLTLLSQNT</sequence>
<keyword evidence="4 10" id="KW-0812">Transmembrane</keyword>
<evidence type="ECO:0000256" key="1">
    <source>
        <dbReference type="ARBA" id="ARBA00004651"/>
    </source>
</evidence>
<keyword evidence="8 10" id="KW-0675">Receptor</keyword>
<feature type="transmembrane region" description="Helical" evidence="10">
    <location>
        <begin position="267"/>
        <end position="285"/>
    </location>
</feature>
<evidence type="ECO:0000256" key="3">
    <source>
        <dbReference type="ARBA" id="ARBA00022606"/>
    </source>
</evidence>
<feature type="transmembrane region" description="Helical" evidence="10">
    <location>
        <begin position="37"/>
        <end position="62"/>
    </location>
</feature>
<name>A0A2H4ZB90_ANOCN</name>
<dbReference type="GO" id="GO:0005549">
    <property type="term" value="F:odorant binding"/>
    <property type="evidence" value="ECO:0007669"/>
    <property type="project" value="InterPro"/>
</dbReference>
<evidence type="ECO:0000256" key="7">
    <source>
        <dbReference type="ARBA" id="ARBA00023136"/>
    </source>
</evidence>
<evidence type="ECO:0000256" key="9">
    <source>
        <dbReference type="ARBA" id="ARBA00023224"/>
    </source>
</evidence>
<evidence type="ECO:0000256" key="4">
    <source>
        <dbReference type="ARBA" id="ARBA00022692"/>
    </source>
</evidence>
<dbReference type="AlphaFoldDB" id="A0A2H4ZB90"/>
<evidence type="ECO:0000256" key="8">
    <source>
        <dbReference type="ARBA" id="ARBA00023170"/>
    </source>
</evidence>